<name>A0A2S1YQ92_9FLAO</name>
<dbReference type="EMBL" id="CP029255">
    <property type="protein sequence ID" value="AWK06284.1"/>
    <property type="molecule type" value="Genomic_DNA"/>
</dbReference>
<keyword evidence="1" id="KW-1133">Transmembrane helix</keyword>
<dbReference type="KEGG" id="fcr:HYN56_19465"/>
<keyword evidence="3" id="KW-1185">Reference proteome</keyword>
<dbReference type="AlphaFoldDB" id="A0A2S1YQ92"/>
<evidence type="ECO:0000313" key="2">
    <source>
        <dbReference type="EMBL" id="AWK06284.1"/>
    </source>
</evidence>
<organism evidence="2 3">
    <name type="scientific">Flavobacterium crocinum</name>
    <dbReference type="NCBI Taxonomy" id="2183896"/>
    <lineage>
        <taxon>Bacteria</taxon>
        <taxon>Pseudomonadati</taxon>
        <taxon>Bacteroidota</taxon>
        <taxon>Flavobacteriia</taxon>
        <taxon>Flavobacteriales</taxon>
        <taxon>Flavobacteriaceae</taxon>
        <taxon>Flavobacterium</taxon>
    </lineage>
</organism>
<evidence type="ECO:0000256" key="1">
    <source>
        <dbReference type="SAM" id="Phobius"/>
    </source>
</evidence>
<protein>
    <submittedName>
        <fullName evidence="2">Uncharacterized protein</fullName>
    </submittedName>
</protein>
<proteinExistence type="predicted"/>
<feature type="transmembrane region" description="Helical" evidence="1">
    <location>
        <begin position="88"/>
        <end position="106"/>
    </location>
</feature>
<accession>A0A2S1YQ92</accession>
<sequence length="107" mass="12462">MKTAPLAPIEAEILFVAGFATKRLQRIAGNCSSKFKSQFLKFKIPFYNLLNTIFLSRPLYALDALRCVSTEKLNYTIIYMYKKQTRQILQTVGMFIIIHIIQMDFIF</sequence>
<dbReference type="Proteomes" id="UP000245250">
    <property type="component" value="Chromosome"/>
</dbReference>
<keyword evidence="1" id="KW-0812">Transmembrane</keyword>
<reference evidence="2 3" key="1">
    <citation type="submission" date="2018-05" db="EMBL/GenBank/DDBJ databases">
        <title>Genome sequencing of Flavobacterium sp. HYN0056.</title>
        <authorList>
            <person name="Yi H."/>
            <person name="Baek C."/>
        </authorList>
    </citation>
    <scope>NUCLEOTIDE SEQUENCE [LARGE SCALE GENOMIC DNA]</scope>
    <source>
        <strain evidence="2 3">HYN0056</strain>
    </source>
</reference>
<gene>
    <name evidence="2" type="ORF">HYN56_19465</name>
</gene>
<evidence type="ECO:0000313" key="3">
    <source>
        <dbReference type="Proteomes" id="UP000245250"/>
    </source>
</evidence>
<keyword evidence="1" id="KW-0472">Membrane</keyword>